<dbReference type="Gene3D" id="2.70.9.10">
    <property type="entry name" value="Adenovirus Type 2 Hexon, domain 4"/>
    <property type="match status" value="1"/>
</dbReference>
<feature type="domain" description="Major capsid protein C-terminal" evidence="1">
    <location>
        <begin position="312"/>
        <end position="511"/>
    </location>
</feature>
<dbReference type="Pfam" id="PF04451">
    <property type="entry name" value="Capsid_NCLDV"/>
    <property type="match status" value="1"/>
</dbReference>
<dbReference type="InterPro" id="IPR007542">
    <property type="entry name" value="MCP_C"/>
</dbReference>
<evidence type="ECO:0000313" key="3">
    <source>
        <dbReference type="EMBL" id="QHU09578.1"/>
    </source>
</evidence>
<reference evidence="3" key="1">
    <citation type="journal article" date="2020" name="Nature">
        <title>Giant virus diversity and host interactions through global metagenomics.</title>
        <authorList>
            <person name="Schulz F."/>
            <person name="Roux S."/>
            <person name="Paez-Espino D."/>
            <person name="Jungbluth S."/>
            <person name="Walsh D.A."/>
            <person name="Denef V.J."/>
            <person name="McMahon K.D."/>
            <person name="Konstantinidis K.T."/>
            <person name="Eloe-Fadrosh E.A."/>
            <person name="Kyrpides N.C."/>
            <person name="Woyke T."/>
        </authorList>
    </citation>
    <scope>NUCLEOTIDE SEQUENCE</scope>
    <source>
        <strain evidence="3">GVMAG-S-1101164-105</strain>
    </source>
</reference>
<dbReference type="InterPro" id="IPR038519">
    <property type="entry name" value="MCP_C_sf"/>
</dbReference>
<accession>A0A6C0K097</accession>
<evidence type="ECO:0000259" key="2">
    <source>
        <dbReference type="Pfam" id="PF16903"/>
    </source>
</evidence>
<sequence length="517" mass="58676">MTGGGLLVIIAYGSQNVILSGNPQMTYYYKLFKRYSHFSMESVTTALDGPNQLRYDQPIQLRTKIQRIGDLMSDMYFSFQVPDIYSKYIAPGDGIHKRSSQYEFFWSRFLGAAIIQNVAFFIGGQKIQEFDGTYLLSKAQLEYDTDTYQKWSILVGDVPELTNPANGAYTSASRTGYPTVIRDTNMGQQLNRPSILGQDIHVPLNFWFTDATSQALPLVALQYQDCEVQITLNPANTLYSVLDASGYRVGPDFKLQAPKAEIDANNPAYGVVQDVSGQLRNFLTDVGYYTESNTWFLNPRIQTTYVYLSDDERQTFAKQPLTYIFPQVYKIPYEGIFQTRQTLDLDIHNPITRFIFSTRRSDSIYRNDFNNFTNWYTYPYAPLKETVGVDDYLRTGATSGGLIANSQKDIIKYVRIICDGNEIQEQKPTDFFTKITPYRYTSGITNAEIPIYTWAITSSKIQPSGSLNASRVKNLQAEIEFHTLPLGTNYTYNLTIYVESINFLVIASGSGAPKYAL</sequence>
<dbReference type="Pfam" id="PF16903">
    <property type="entry name" value="Capsid_N"/>
    <property type="match status" value="1"/>
</dbReference>
<dbReference type="GO" id="GO:0005198">
    <property type="term" value="F:structural molecule activity"/>
    <property type="evidence" value="ECO:0007669"/>
    <property type="project" value="InterPro"/>
</dbReference>
<name>A0A6C0K097_9ZZZZ</name>
<proteinExistence type="predicted"/>
<feature type="domain" description="Major capsid protein N-terminal" evidence="2">
    <location>
        <begin position="26"/>
        <end position="245"/>
    </location>
</feature>
<evidence type="ECO:0000259" key="1">
    <source>
        <dbReference type="Pfam" id="PF04451"/>
    </source>
</evidence>
<dbReference type="InterPro" id="IPR031654">
    <property type="entry name" value="Capsid_N"/>
</dbReference>
<organism evidence="3">
    <name type="scientific">viral metagenome</name>
    <dbReference type="NCBI Taxonomy" id="1070528"/>
    <lineage>
        <taxon>unclassified sequences</taxon>
        <taxon>metagenomes</taxon>
        <taxon>organismal metagenomes</taxon>
    </lineage>
</organism>
<dbReference type="EMBL" id="MN740739">
    <property type="protein sequence ID" value="QHU09578.1"/>
    <property type="molecule type" value="Genomic_DNA"/>
</dbReference>
<evidence type="ECO:0008006" key="4">
    <source>
        <dbReference type="Google" id="ProtNLM"/>
    </source>
</evidence>
<dbReference type="AlphaFoldDB" id="A0A6C0K097"/>
<protein>
    <recommendedName>
        <fullName evidence="4">Major capsid protein N-terminal domain-containing protein</fullName>
    </recommendedName>
</protein>
<dbReference type="Gene3D" id="2.70.9.20">
    <property type="entry name" value="Major capsid protein Vp54"/>
    <property type="match status" value="1"/>
</dbReference>
<dbReference type="SUPFAM" id="SSF49749">
    <property type="entry name" value="Group II dsDNA viruses VP"/>
    <property type="match status" value="2"/>
</dbReference>
<dbReference type="InterPro" id="IPR016112">
    <property type="entry name" value="VP_dsDNA_II"/>
</dbReference>